<sequence>MSEYNDASHAAVLDACRRILAAQQKSQALSILGAPATGKTTLIRQCVQEIVAHSPESRIAVLSPDRRAATELRNTLVTDMGVLGEGTRVQSIAAFAFGIVSAYAQAVGRREPELLSGPDQDALIKDIIDVSTRYYPSGMLGTINPDVASLEAFRSEYRDLITRAAELGITSSQLAQYGEQADNPSWVIGAELMEKYEDALAVQAAVGHQNPDRTDHSRIVTQAAAFIQQWGGHAELSLCPTWDWVFVDDLANCTLALRSLLRVLQDNGTCVVVCGDPDAGVQSYRGGIHQLQALIEQPRTAGGLGARRYVLAHRYRGGGQLAPYISKVTSGIHVSRAAQQRSADYTYAPECAFSGHTFVSAHEEIAYLAQRMRHIHNESGVAYADMAVFTRSRSGHENLRHALMDHGIPVQPLPSVTPLRFQGAVSDLLLMIKTACGMGEEAEIAEAIRTLLVGPFFGYTAAHIAALNRQMHGWEIFYGGKRQGDRLLAAMFEEGPNNPAADIPEFNKIRSVAERIRRAVQSEQRAERVLWEAWDGLGKAEEWREEVLAGGVQADIADANLDAVIQLFRVAQRLADRDPANALIGDLIRVLEEQDVPEDSIARTSAGAEGISVVSPTAGIGRSWGYVFISQVNDGIWPNLRLRNPLTRVPELVSIVVGSELAGAPVQGIQQVAEVLDDELRMLLFCMTRATDGVEITCVESDDNIPSRFVPWLFSDDSGALLTHHSHAAVTLDSATFIGQLRQAQRQGHDRIAASARDYLQKMAEHDIAGMGQKLWVDDLEYTKRESEDVETIRISPSAVENMLTCPLRGVLDSANGQSLGNASLAHVGTLVHQIAEETEEPDLDMMRARLDELWAVFDFGTDLADQQLYERAVGMVTKLHQYLTENPATEQRELYARVERDGLVVSGKIDRLEFSDMDPSAVRVVDFKTGKSSPRKEDADRVPQLLIYQWLVEQGGVIMPEGGQTPTRSLGARLVHIGKETQGYGLTEQSELDAERTKEAEQMINRSADIQRSHAIEAQINSGCRSCTYITICPAKEGKRIFS</sequence>
<dbReference type="InterPro" id="IPR014016">
    <property type="entry name" value="UvrD-like_ATP-bd"/>
</dbReference>
<dbReference type="RefSeq" id="WP_013170428.1">
    <property type="nucleotide sequence ID" value="NC_014218.1"/>
</dbReference>
<evidence type="ECO:0000256" key="8">
    <source>
        <dbReference type="ARBA" id="ARBA00022840"/>
    </source>
</evidence>
<organism evidence="18 19">
    <name type="scientific">Arcanobacterium haemolyticum (strain ATCC 9345 / DSM 20595 / CCM 5947 / CCUG 17215 / LMG 16163 / NBRC 15585 / NCTC 8452 / 11018)</name>
    <dbReference type="NCBI Taxonomy" id="644284"/>
    <lineage>
        <taxon>Bacteria</taxon>
        <taxon>Bacillati</taxon>
        <taxon>Actinomycetota</taxon>
        <taxon>Actinomycetes</taxon>
        <taxon>Actinomycetales</taxon>
        <taxon>Actinomycetaceae</taxon>
        <taxon>Arcanobacterium</taxon>
    </lineage>
</organism>
<dbReference type="InterPro" id="IPR000212">
    <property type="entry name" value="DNA_helicase_UvrD/REP"/>
</dbReference>
<reference evidence="18 19" key="1">
    <citation type="journal article" date="2010" name="Stand. Genomic Sci.">
        <title>Complete genome sequence of Arcanobacterium haemolyticum type strain (11018).</title>
        <authorList>
            <person name="Yasawong M."/>
            <person name="Teshima H."/>
            <person name="Lapidus A."/>
            <person name="Nolan M."/>
            <person name="Lucas S."/>
            <person name="Glavina Del Rio T."/>
            <person name="Tice H."/>
            <person name="Cheng J."/>
            <person name="Bruce D."/>
            <person name="Detter C."/>
            <person name="Tapia R."/>
            <person name="Han C."/>
            <person name="Goodwin L."/>
            <person name="Pitluck S."/>
            <person name="Liolios K."/>
            <person name="Ivanova N."/>
            <person name="Mavromatis K."/>
            <person name="Mikhailova N."/>
            <person name="Pati A."/>
            <person name="Chen A."/>
            <person name="Palaniappan K."/>
            <person name="Land M."/>
            <person name="Hauser L."/>
            <person name="Chang Y."/>
            <person name="Jeffries C."/>
            <person name="Rohde M."/>
            <person name="Sikorski J."/>
            <person name="Pukall R."/>
            <person name="Goker M."/>
            <person name="Woyke T."/>
            <person name="Bristow J."/>
            <person name="Eisen J."/>
            <person name="Markowitz V."/>
            <person name="Hugenholtz P."/>
            <person name="Kyrpides N."/>
            <person name="Klenk H."/>
        </authorList>
    </citation>
    <scope>NUCLEOTIDE SEQUENCE [LARGE SCALE GENOMIC DNA]</scope>
    <source>
        <strain evidence="19">ATCC 9345 / DSM 20595 / CCUG 17215 / LMG 16163 / NBRC 15585 / NCTC 8452 / 11018</strain>
    </source>
</reference>
<evidence type="ECO:0000256" key="1">
    <source>
        <dbReference type="ARBA" id="ARBA00009922"/>
    </source>
</evidence>
<proteinExistence type="inferred from homology"/>
<dbReference type="eggNOG" id="COG0210">
    <property type="taxonomic scope" value="Bacteria"/>
</dbReference>
<keyword evidence="10" id="KW-0234">DNA repair</keyword>
<keyword evidence="9" id="KW-0238">DNA-binding</keyword>
<dbReference type="SUPFAM" id="SSF52540">
    <property type="entry name" value="P-loop containing nucleoside triphosphate hydrolases"/>
    <property type="match status" value="1"/>
</dbReference>
<keyword evidence="19" id="KW-1185">Reference proteome</keyword>
<keyword evidence="3 15" id="KW-0547">Nucleotide-binding</keyword>
<dbReference type="EC" id="5.6.2.4" evidence="13"/>
<dbReference type="AlphaFoldDB" id="D7BJV6"/>
<evidence type="ECO:0000256" key="15">
    <source>
        <dbReference type="PROSITE-ProRule" id="PRU00560"/>
    </source>
</evidence>
<dbReference type="PANTHER" id="PTHR11070:SF59">
    <property type="entry name" value="DNA 3'-5' HELICASE"/>
    <property type="match status" value="1"/>
</dbReference>
<keyword evidence="2" id="KW-0540">Nuclease</keyword>
<name>D7BJV6_ARCHD</name>
<keyword evidence="4" id="KW-0227">DNA damage</keyword>
<dbReference type="GO" id="GO:0003677">
    <property type="term" value="F:DNA binding"/>
    <property type="evidence" value="ECO:0007669"/>
    <property type="project" value="UniProtKB-KW"/>
</dbReference>
<dbReference type="GO" id="GO:0004527">
    <property type="term" value="F:exonuclease activity"/>
    <property type="evidence" value="ECO:0007669"/>
    <property type="project" value="UniProtKB-KW"/>
</dbReference>
<dbReference type="Proteomes" id="UP000000376">
    <property type="component" value="Chromosome"/>
</dbReference>
<evidence type="ECO:0000313" key="19">
    <source>
        <dbReference type="Proteomes" id="UP000000376"/>
    </source>
</evidence>
<comment type="catalytic activity">
    <reaction evidence="14">
        <text>ATP + H2O = ADP + phosphate + H(+)</text>
        <dbReference type="Rhea" id="RHEA:13065"/>
        <dbReference type="ChEBI" id="CHEBI:15377"/>
        <dbReference type="ChEBI" id="CHEBI:15378"/>
        <dbReference type="ChEBI" id="CHEBI:30616"/>
        <dbReference type="ChEBI" id="CHEBI:43474"/>
        <dbReference type="ChEBI" id="CHEBI:456216"/>
        <dbReference type="EC" id="5.6.2.4"/>
    </reaction>
</comment>
<evidence type="ECO:0000256" key="7">
    <source>
        <dbReference type="ARBA" id="ARBA00022839"/>
    </source>
</evidence>
<evidence type="ECO:0000259" key="17">
    <source>
        <dbReference type="PROSITE" id="PS51217"/>
    </source>
</evidence>
<feature type="binding site" evidence="15">
    <location>
        <begin position="33"/>
        <end position="40"/>
    </location>
    <ligand>
        <name>ATP</name>
        <dbReference type="ChEBI" id="CHEBI:30616"/>
    </ligand>
</feature>
<evidence type="ECO:0000256" key="10">
    <source>
        <dbReference type="ARBA" id="ARBA00023204"/>
    </source>
</evidence>
<dbReference type="InterPro" id="IPR013986">
    <property type="entry name" value="DExx_box_DNA_helicase_dom_sf"/>
</dbReference>
<keyword evidence="11" id="KW-0413">Isomerase</keyword>
<comment type="similarity">
    <text evidence="1">Belongs to the helicase family. UvrD subfamily.</text>
</comment>
<dbReference type="KEGG" id="ahe:Arch_1231"/>
<dbReference type="GO" id="GO:0033202">
    <property type="term" value="C:DNA helicase complex"/>
    <property type="evidence" value="ECO:0007669"/>
    <property type="project" value="TreeGrafter"/>
</dbReference>
<evidence type="ECO:0000256" key="6">
    <source>
        <dbReference type="ARBA" id="ARBA00022806"/>
    </source>
</evidence>
<evidence type="ECO:0000313" key="18">
    <source>
        <dbReference type="EMBL" id="ADH92936.1"/>
    </source>
</evidence>
<evidence type="ECO:0000256" key="3">
    <source>
        <dbReference type="ARBA" id="ARBA00022741"/>
    </source>
</evidence>
<keyword evidence="7" id="KW-0269">Exonuclease</keyword>
<dbReference type="InterPro" id="IPR027417">
    <property type="entry name" value="P-loop_NTPase"/>
</dbReference>
<dbReference type="GO" id="GO:0043138">
    <property type="term" value="F:3'-5' DNA helicase activity"/>
    <property type="evidence" value="ECO:0007669"/>
    <property type="project" value="UniProtKB-EC"/>
</dbReference>
<dbReference type="EMBL" id="CP002045">
    <property type="protein sequence ID" value="ADH92936.1"/>
    <property type="molecule type" value="Genomic_DNA"/>
</dbReference>
<keyword evidence="8 15" id="KW-0067">ATP-binding</keyword>
<dbReference type="Pfam" id="PF12705">
    <property type="entry name" value="PDDEXK_1"/>
    <property type="match status" value="1"/>
</dbReference>
<evidence type="ECO:0000256" key="14">
    <source>
        <dbReference type="ARBA" id="ARBA00048988"/>
    </source>
</evidence>
<dbReference type="eggNOG" id="COG2887">
    <property type="taxonomic scope" value="Bacteria"/>
</dbReference>
<protein>
    <recommendedName>
        <fullName evidence="13">DNA 3'-5' helicase</fullName>
        <ecNumber evidence="13">5.6.2.4</ecNumber>
    </recommendedName>
</protein>
<gene>
    <name evidence="18" type="ordered locus">Arch_1231</name>
</gene>
<dbReference type="InterPro" id="IPR014017">
    <property type="entry name" value="DNA_helicase_UvrD-like_C"/>
</dbReference>
<dbReference type="Gene3D" id="3.40.50.300">
    <property type="entry name" value="P-loop containing nucleotide triphosphate hydrolases"/>
    <property type="match status" value="3"/>
</dbReference>
<evidence type="ECO:0000256" key="9">
    <source>
        <dbReference type="ARBA" id="ARBA00023125"/>
    </source>
</evidence>
<dbReference type="Pfam" id="PF00580">
    <property type="entry name" value="UvrD-helicase"/>
    <property type="match status" value="1"/>
</dbReference>
<dbReference type="PANTHER" id="PTHR11070">
    <property type="entry name" value="UVRD / RECB / PCRA DNA HELICASE FAMILY MEMBER"/>
    <property type="match status" value="1"/>
</dbReference>
<dbReference type="HOGENOM" id="CLU_004900_0_0_11"/>
<evidence type="ECO:0000256" key="12">
    <source>
        <dbReference type="ARBA" id="ARBA00034617"/>
    </source>
</evidence>
<evidence type="ECO:0000259" key="16">
    <source>
        <dbReference type="PROSITE" id="PS51198"/>
    </source>
</evidence>
<dbReference type="OrthoDB" id="5240387at2"/>
<dbReference type="GO" id="GO:0005524">
    <property type="term" value="F:ATP binding"/>
    <property type="evidence" value="ECO:0007669"/>
    <property type="project" value="UniProtKB-UniRule"/>
</dbReference>
<evidence type="ECO:0000256" key="2">
    <source>
        <dbReference type="ARBA" id="ARBA00022722"/>
    </source>
</evidence>
<dbReference type="GO" id="GO:0005829">
    <property type="term" value="C:cytosol"/>
    <property type="evidence" value="ECO:0007669"/>
    <property type="project" value="TreeGrafter"/>
</dbReference>
<feature type="domain" description="UvrD-like helicase C-terminal" evidence="17">
    <location>
        <begin position="322"/>
        <end position="607"/>
    </location>
</feature>
<keyword evidence="5 15" id="KW-0378">Hydrolase</keyword>
<evidence type="ECO:0000256" key="13">
    <source>
        <dbReference type="ARBA" id="ARBA00034808"/>
    </source>
</evidence>
<dbReference type="PROSITE" id="PS51217">
    <property type="entry name" value="UVRD_HELICASE_CTER"/>
    <property type="match status" value="1"/>
</dbReference>
<keyword evidence="6 15" id="KW-0347">Helicase</keyword>
<comment type="catalytic activity">
    <reaction evidence="12">
        <text>Couples ATP hydrolysis with the unwinding of duplex DNA by translocating in the 3'-5' direction.</text>
        <dbReference type="EC" id="5.6.2.4"/>
    </reaction>
</comment>
<dbReference type="Gene3D" id="3.90.320.10">
    <property type="match status" value="1"/>
</dbReference>
<dbReference type="InterPro" id="IPR011604">
    <property type="entry name" value="PDDEXK-like_dom_sf"/>
</dbReference>
<dbReference type="PROSITE" id="PS51198">
    <property type="entry name" value="UVRD_HELICASE_ATP_BIND"/>
    <property type="match status" value="1"/>
</dbReference>
<dbReference type="Gene3D" id="1.10.10.160">
    <property type="match status" value="1"/>
</dbReference>
<evidence type="ECO:0000256" key="4">
    <source>
        <dbReference type="ARBA" id="ARBA00022763"/>
    </source>
</evidence>
<accession>D7BJV6</accession>
<feature type="domain" description="UvrD-like helicase ATP-binding" evidence="16">
    <location>
        <begin position="12"/>
        <end position="318"/>
    </location>
</feature>
<evidence type="ECO:0000256" key="11">
    <source>
        <dbReference type="ARBA" id="ARBA00023235"/>
    </source>
</evidence>
<evidence type="ECO:0000256" key="5">
    <source>
        <dbReference type="ARBA" id="ARBA00022801"/>
    </source>
</evidence>
<dbReference type="InterPro" id="IPR038726">
    <property type="entry name" value="PDDEXK_AddAB-type"/>
</dbReference>
<dbReference type="STRING" id="644284.Arch_1231"/>
<dbReference type="GO" id="GO:0000725">
    <property type="term" value="P:recombinational repair"/>
    <property type="evidence" value="ECO:0007669"/>
    <property type="project" value="TreeGrafter"/>
</dbReference>